<dbReference type="PANTHER" id="PTHR44858:SF1">
    <property type="entry name" value="UDP-N-ACETYLGLUCOSAMINE--PEPTIDE N-ACETYLGLUCOSAMINYLTRANSFERASE SPINDLY-RELATED"/>
    <property type="match status" value="1"/>
</dbReference>
<keyword evidence="1" id="KW-0677">Repeat</keyword>
<feature type="repeat" description="TPR" evidence="3">
    <location>
        <begin position="101"/>
        <end position="134"/>
    </location>
</feature>
<feature type="region of interest" description="Disordered" evidence="4">
    <location>
        <begin position="386"/>
        <end position="423"/>
    </location>
</feature>
<feature type="repeat" description="TPR" evidence="3">
    <location>
        <begin position="272"/>
        <end position="305"/>
    </location>
</feature>
<gene>
    <name evidence="5" type="ORF">C5O23_00495</name>
</gene>
<feature type="repeat" description="TPR" evidence="3">
    <location>
        <begin position="620"/>
        <end position="653"/>
    </location>
</feature>
<reference evidence="6" key="1">
    <citation type="submission" date="2018-02" db="EMBL/GenBank/DDBJ databases">
        <authorList>
            <person name="Clavel T."/>
            <person name="Strowig T."/>
        </authorList>
    </citation>
    <scope>NUCLEOTIDE SEQUENCE [LARGE SCALE GENOMIC DNA]</scope>
    <source>
        <strain evidence="6">DSM 103720</strain>
    </source>
</reference>
<dbReference type="SMART" id="SM00028">
    <property type="entry name" value="TPR"/>
    <property type="match status" value="13"/>
</dbReference>
<evidence type="ECO:0000313" key="5">
    <source>
        <dbReference type="EMBL" id="PWB04434.1"/>
    </source>
</evidence>
<dbReference type="Gene3D" id="1.25.40.10">
    <property type="entry name" value="Tetratricopeptide repeat domain"/>
    <property type="match status" value="5"/>
</dbReference>
<proteinExistence type="predicted"/>
<dbReference type="GeneID" id="82524826"/>
<dbReference type="PROSITE" id="PS50005">
    <property type="entry name" value="TPR"/>
    <property type="match status" value="4"/>
</dbReference>
<keyword evidence="2 3" id="KW-0802">TPR repeat</keyword>
<feature type="repeat" description="TPR" evidence="3">
    <location>
        <begin position="238"/>
        <end position="271"/>
    </location>
</feature>
<dbReference type="InterPro" id="IPR050498">
    <property type="entry name" value="Ycf3"/>
</dbReference>
<accession>A0A2V1ITT0</accession>
<dbReference type="PROSITE" id="PS50293">
    <property type="entry name" value="TPR_REGION"/>
    <property type="match status" value="2"/>
</dbReference>
<evidence type="ECO:0000313" key="6">
    <source>
        <dbReference type="Proteomes" id="UP000244905"/>
    </source>
</evidence>
<dbReference type="Pfam" id="PF13432">
    <property type="entry name" value="TPR_16"/>
    <property type="match status" value="2"/>
</dbReference>
<dbReference type="SUPFAM" id="SSF48452">
    <property type="entry name" value="TPR-like"/>
    <property type="match status" value="1"/>
</dbReference>
<dbReference type="PANTHER" id="PTHR44858">
    <property type="entry name" value="TETRATRICOPEPTIDE REPEAT PROTEIN 6"/>
    <property type="match status" value="1"/>
</dbReference>
<protein>
    <submittedName>
        <fullName evidence="5">Tetratricopeptide repeat protein</fullName>
    </submittedName>
</protein>
<evidence type="ECO:0000256" key="1">
    <source>
        <dbReference type="ARBA" id="ARBA00022737"/>
    </source>
</evidence>
<name>A0A2V1ITT0_9BACT</name>
<dbReference type="InterPro" id="IPR019734">
    <property type="entry name" value="TPR_rpt"/>
</dbReference>
<evidence type="ECO:0000256" key="4">
    <source>
        <dbReference type="SAM" id="MobiDB-lite"/>
    </source>
</evidence>
<sequence length="696" mass="77993">MIITTYKIHMLRRLLLLIVLISGTTHVSGQINTEQVLRIGANTHYFEDYVLSIQYFNQVISVNPSQAKPYFYRAVAKLNLDDFRGAEEDATLALERNPFITEAYEVRGVARQNQGKNAEAIADYDRALEMQPENSSIIFNKAIAQHENRDTVGAKTTFSHLIRRFPKFEEGYLGRARLRLEMKDTIGAKADIDHALSLNSNAVNAYLLRADIAIHSGKDFKSALADMDKAVKLRPEAAGFYINRAYLRYMNDDIHGAFEDYDRAIGLEPANTAAIFNRGLLRAEVHDTNRAIDDFSRVLDLDCEDYKTLYNRAILLSEIGSFEAALADLDKVIEAFPDFAGAYFLRYDIKRRKGDSRSAQKDYDKSMALAKTTVQLTPDKQFSGSAYSGSAKTYKSNTSTAGDKVSAATQSTTQPKSETITETQEQVKRRFSSLTTVRSNYSAEKDYSTADIRGKVQDKDMAVELEPPFMLTYYTSPNEINPSSEYIREVDEINSLGLLRFVLQVAGHPAQLPMYELEGPHRQSISYYNSYMAGHAPRAIDYFGRAMDLIALKDYDRAIADLNEAARLTPDFALAYLLRAQARYETVKATSEPGKALSRSGIMEAIADLDETLRHSPFMPVAYYNKGVLLAECGSYVEAIEALTRAIELKPVFGEAYYNRGFVYLSLGDKSSALPDLSRAGELGIVAAYPLLKRMK</sequence>
<dbReference type="SUPFAM" id="SSF81901">
    <property type="entry name" value="HCP-like"/>
    <property type="match status" value="1"/>
</dbReference>
<keyword evidence="6" id="KW-1185">Reference proteome</keyword>
<comment type="caution">
    <text evidence="5">The sequence shown here is derived from an EMBL/GenBank/DDBJ whole genome shotgun (WGS) entry which is preliminary data.</text>
</comment>
<dbReference type="InterPro" id="IPR011990">
    <property type="entry name" value="TPR-like_helical_dom_sf"/>
</dbReference>
<dbReference type="Pfam" id="PF13181">
    <property type="entry name" value="TPR_8"/>
    <property type="match status" value="1"/>
</dbReference>
<dbReference type="EMBL" id="PUEC01000001">
    <property type="protein sequence ID" value="PWB04434.1"/>
    <property type="molecule type" value="Genomic_DNA"/>
</dbReference>
<dbReference type="Proteomes" id="UP000244905">
    <property type="component" value="Unassembled WGS sequence"/>
</dbReference>
<organism evidence="5 6">
    <name type="scientific">Duncaniella muris</name>
    <dbReference type="NCBI Taxonomy" id="2094150"/>
    <lineage>
        <taxon>Bacteria</taxon>
        <taxon>Pseudomonadati</taxon>
        <taxon>Bacteroidota</taxon>
        <taxon>Bacteroidia</taxon>
        <taxon>Bacteroidales</taxon>
        <taxon>Muribaculaceae</taxon>
        <taxon>Duncaniella</taxon>
    </lineage>
</organism>
<evidence type="ECO:0000256" key="3">
    <source>
        <dbReference type="PROSITE-ProRule" id="PRU00339"/>
    </source>
</evidence>
<dbReference type="GO" id="GO:0009279">
    <property type="term" value="C:cell outer membrane"/>
    <property type="evidence" value="ECO:0007669"/>
    <property type="project" value="TreeGrafter"/>
</dbReference>
<evidence type="ECO:0000256" key="2">
    <source>
        <dbReference type="ARBA" id="ARBA00022803"/>
    </source>
</evidence>
<dbReference type="Pfam" id="PF13414">
    <property type="entry name" value="TPR_11"/>
    <property type="match status" value="1"/>
</dbReference>
<dbReference type="AlphaFoldDB" id="A0A2V1ITT0"/>
<dbReference type="RefSeq" id="WP_107030990.1">
    <property type="nucleotide sequence ID" value="NZ_CBFFZS010000001.1"/>
</dbReference>
<dbReference type="GO" id="GO:0046813">
    <property type="term" value="P:receptor-mediated virion attachment to host cell"/>
    <property type="evidence" value="ECO:0007669"/>
    <property type="project" value="TreeGrafter"/>
</dbReference>